<name>A0A066WZE1_COLSU</name>
<dbReference type="SUPFAM" id="SSF48557">
    <property type="entry name" value="L-aspartase-like"/>
    <property type="match status" value="1"/>
</dbReference>
<feature type="domain" description="Fumarate lyase N-terminal" evidence="1">
    <location>
        <begin position="37"/>
        <end position="125"/>
    </location>
</feature>
<comment type="caution">
    <text evidence="2">The sequence shown here is derived from an EMBL/GenBank/DDBJ whole genome shotgun (WGS) entry which is preliminary data.</text>
</comment>
<dbReference type="AlphaFoldDB" id="A0A066WZE1"/>
<dbReference type="InterPro" id="IPR009049">
    <property type="entry name" value="Argininosuccinate_lyase"/>
</dbReference>
<dbReference type="GO" id="GO:0005829">
    <property type="term" value="C:cytosol"/>
    <property type="evidence" value="ECO:0007669"/>
    <property type="project" value="TreeGrafter"/>
</dbReference>
<dbReference type="Proteomes" id="UP000027238">
    <property type="component" value="Unassembled WGS sequence"/>
</dbReference>
<dbReference type="PRINTS" id="PR00145">
    <property type="entry name" value="ARGSUCLYASE"/>
</dbReference>
<organism evidence="2 3">
    <name type="scientific">Colletotrichum sublineola</name>
    <name type="common">Sorghum anthracnose fungus</name>
    <dbReference type="NCBI Taxonomy" id="1173701"/>
    <lineage>
        <taxon>Eukaryota</taxon>
        <taxon>Fungi</taxon>
        <taxon>Dikarya</taxon>
        <taxon>Ascomycota</taxon>
        <taxon>Pezizomycotina</taxon>
        <taxon>Sordariomycetes</taxon>
        <taxon>Hypocreomycetidae</taxon>
        <taxon>Glomerellales</taxon>
        <taxon>Glomerellaceae</taxon>
        <taxon>Colletotrichum</taxon>
        <taxon>Colletotrichum graminicola species complex</taxon>
    </lineage>
</organism>
<dbReference type="eggNOG" id="KOG1316">
    <property type="taxonomic scope" value="Eukaryota"/>
</dbReference>
<dbReference type="InterPro" id="IPR008948">
    <property type="entry name" value="L-Aspartase-like"/>
</dbReference>
<dbReference type="Pfam" id="PF00206">
    <property type="entry name" value="Lyase_1"/>
    <property type="match status" value="1"/>
</dbReference>
<evidence type="ECO:0000313" key="3">
    <source>
        <dbReference type="Proteomes" id="UP000027238"/>
    </source>
</evidence>
<sequence>MASSSKPAENKFWGGRFTGILLSITFSRRSRQASWRWEAGDFKIVHDDEDIHTANQRQLGEIIGKDIAGKLHTERSRNEQGVCDTRMWPRDEPIKLEGHLVSFLNVTATRAEEEIDYIIPGCSHL</sequence>
<dbReference type="PANTHER" id="PTHR43814">
    <property type="entry name" value="ARGININOSUCCINATE LYASE"/>
    <property type="match status" value="1"/>
</dbReference>
<protein>
    <submittedName>
        <fullName evidence="2">Putative arginine-10</fullName>
    </submittedName>
</protein>
<dbReference type="InterPro" id="IPR024083">
    <property type="entry name" value="Fumarase/histidase_N"/>
</dbReference>
<evidence type="ECO:0000313" key="2">
    <source>
        <dbReference type="EMBL" id="KDN62072.1"/>
    </source>
</evidence>
<reference evidence="3" key="1">
    <citation type="journal article" date="2014" name="Genome Announc.">
        <title>Draft genome sequence of Colletotrichum sublineola, a destructive pathogen of cultivated sorghum.</title>
        <authorList>
            <person name="Baroncelli R."/>
            <person name="Sanz-Martin J.M."/>
            <person name="Rech G.E."/>
            <person name="Sukno S.A."/>
            <person name="Thon M.R."/>
        </authorList>
    </citation>
    <scope>NUCLEOTIDE SEQUENCE [LARGE SCALE GENOMIC DNA]</scope>
    <source>
        <strain evidence="3">TX430BB</strain>
    </source>
</reference>
<dbReference type="PANTHER" id="PTHR43814:SF1">
    <property type="entry name" value="ARGININOSUCCINATE LYASE"/>
    <property type="match status" value="1"/>
</dbReference>
<dbReference type="Gene3D" id="1.10.275.10">
    <property type="entry name" value="Fumarase/aspartase (N-terminal domain)"/>
    <property type="match status" value="1"/>
</dbReference>
<dbReference type="InterPro" id="IPR022761">
    <property type="entry name" value="Fumarate_lyase_N"/>
</dbReference>
<dbReference type="GO" id="GO:0042450">
    <property type="term" value="P:L-arginine biosynthetic process via ornithine"/>
    <property type="evidence" value="ECO:0007669"/>
    <property type="project" value="InterPro"/>
</dbReference>
<dbReference type="GO" id="GO:0004056">
    <property type="term" value="F:argininosuccinate lyase activity"/>
    <property type="evidence" value="ECO:0007669"/>
    <property type="project" value="InterPro"/>
</dbReference>
<dbReference type="OrthoDB" id="5218769at2759"/>
<keyword evidence="3" id="KW-1185">Reference proteome</keyword>
<accession>A0A066WZE1</accession>
<dbReference type="STRING" id="1173701.A0A066WZE1"/>
<gene>
    <name evidence="2" type="ORF">CSUB01_10402</name>
</gene>
<dbReference type="EMBL" id="JMSE01001359">
    <property type="protein sequence ID" value="KDN62072.1"/>
    <property type="molecule type" value="Genomic_DNA"/>
</dbReference>
<evidence type="ECO:0000259" key="1">
    <source>
        <dbReference type="Pfam" id="PF00206"/>
    </source>
</evidence>
<proteinExistence type="predicted"/>
<dbReference type="HOGENOM" id="CLU_027272_0_1_1"/>